<dbReference type="GO" id="GO:0008483">
    <property type="term" value="F:transaminase activity"/>
    <property type="evidence" value="ECO:0007669"/>
    <property type="project" value="UniProtKB-KW"/>
</dbReference>
<dbReference type="Proteomes" id="UP000305451">
    <property type="component" value="Unassembled WGS sequence"/>
</dbReference>
<accession>A0A4S2HAI2</accession>
<comment type="caution">
    <text evidence="3">The sequence shown here is derived from an EMBL/GenBank/DDBJ whole genome shotgun (WGS) entry which is preliminary data.</text>
</comment>
<sequence>MRAASRFTVRRAKMRSPIALAFQHNAESSMASIGQLMTNRRESSGLTRRACLTAAATLPLSAGMAAQARAGTQAAAQDNAGPAPAALPAREEFGDIAGTYLNSGSVHPVARGARRAVEDYLQSRTMSGEPAGYSIGAKRRSVMEAFARLINAETGELAYIQSTSAGEQMAVRALGIPESGGRIVTDALHFFGSFHLYQELEQAGMEVVIVRPRENRIMMEDLEAAVNADTKLVAISAVSTINGFQHDLKAVADLAHAHGAHVFVDAIHAVGAVPLDVRATGIDFLSTSSYKWLMGDMGLGFMFARADLIPQLQRPRAGYYQIGAFQSHVYPYDEPGERAFEIEARDDAQGLFAMGTYSNTGVAHLDWSLNYIHALGVETIQAYRQPIIEHARRELPRFGLEPMTPEDSTSALISFARRDARSVFAERLEAAGVEVSLWPNRLRVSVSVFNTIEDIDRLVEALA</sequence>
<dbReference type="PANTHER" id="PTHR43586:SF8">
    <property type="entry name" value="CYSTEINE DESULFURASE 1, CHLOROPLASTIC"/>
    <property type="match status" value="1"/>
</dbReference>
<dbReference type="AlphaFoldDB" id="A0A4S2HAI2"/>
<dbReference type="InterPro" id="IPR000192">
    <property type="entry name" value="Aminotrans_V_dom"/>
</dbReference>
<keyword evidence="3" id="KW-0808">Transferase</keyword>
<evidence type="ECO:0000313" key="3">
    <source>
        <dbReference type="EMBL" id="TGY92937.1"/>
    </source>
</evidence>
<evidence type="ECO:0000256" key="1">
    <source>
        <dbReference type="ARBA" id="ARBA00022898"/>
    </source>
</evidence>
<keyword evidence="3" id="KW-0032">Aminotransferase</keyword>
<feature type="domain" description="Aminotransferase class V" evidence="2">
    <location>
        <begin position="139"/>
        <end position="458"/>
    </location>
</feature>
<dbReference type="PANTHER" id="PTHR43586">
    <property type="entry name" value="CYSTEINE DESULFURASE"/>
    <property type="match status" value="1"/>
</dbReference>
<dbReference type="Gene3D" id="3.90.1150.10">
    <property type="entry name" value="Aspartate Aminotransferase, domain 1"/>
    <property type="match status" value="1"/>
</dbReference>
<protein>
    <submittedName>
        <fullName evidence="3">Aminotransferase class V-fold PLP-dependent enzyme</fullName>
    </submittedName>
</protein>
<dbReference type="InterPro" id="IPR015422">
    <property type="entry name" value="PyrdxlP-dep_Trfase_small"/>
</dbReference>
<organism evidence="3 4">
    <name type="scientific">Marinicauda pacifica</name>
    <dbReference type="NCBI Taxonomy" id="1133559"/>
    <lineage>
        <taxon>Bacteria</taxon>
        <taxon>Pseudomonadati</taxon>
        <taxon>Pseudomonadota</taxon>
        <taxon>Alphaproteobacteria</taxon>
        <taxon>Maricaulales</taxon>
        <taxon>Maricaulaceae</taxon>
        <taxon>Marinicauda</taxon>
    </lineage>
</organism>
<dbReference type="Pfam" id="PF00266">
    <property type="entry name" value="Aminotran_5"/>
    <property type="match status" value="1"/>
</dbReference>
<name>A0A4S2HAI2_9PROT</name>
<dbReference type="InterPro" id="IPR015424">
    <property type="entry name" value="PyrdxlP-dep_Trfase"/>
</dbReference>
<dbReference type="Gene3D" id="3.40.640.10">
    <property type="entry name" value="Type I PLP-dependent aspartate aminotransferase-like (Major domain)"/>
    <property type="match status" value="1"/>
</dbReference>
<dbReference type="InterPro" id="IPR015421">
    <property type="entry name" value="PyrdxlP-dep_Trfase_major"/>
</dbReference>
<reference evidence="3 4" key="1">
    <citation type="journal article" date="2013" name="Int. J. Syst. Evol. Microbiol.">
        <title>Marinicauda pacifica gen. nov., sp. nov., a prosthecate alphaproteobacterium of the family Hyphomonadaceae isolated from deep seawater.</title>
        <authorList>
            <person name="Zhang X.Y."/>
            <person name="Li G.W."/>
            <person name="Wang C.S."/>
            <person name="Zhang Y.J."/>
            <person name="Xu X.W."/>
            <person name="Li H."/>
            <person name="Liu A."/>
            <person name="Liu C."/>
            <person name="Xie B.B."/>
            <person name="Qin Q.L."/>
            <person name="Xu Z."/>
            <person name="Chen X.L."/>
            <person name="Zhou B.C."/>
            <person name="Zhang Y.Z."/>
        </authorList>
    </citation>
    <scope>NUCLEOTIDE SEQUENCE [LARGE SCALE GENOMIC DNA]</scope>
    <source>
        <strain evidence="3 4">P-1 km-3</strain>
    </source>
</reference>
<dbReference type="SUPFAM" id="SSF53383">
    <property type="entry name" value="PLP-dependent transferases"/>
    <property type="match status" value="1"/>
</dbReference>
<gene>
    <name evidence="3" type="ORF">E5162_07670</name>
</gene>
<evidence type="ECO:0000259" key="2">
    <source>
        <dbReference type="Pfam" id="PF00266"/>
    </source>
</evidence>
<dbReference type="EMBL" id="SRXV01000002">
    <property type="protein sequence ID" value="TGY92937.1"/>
    <property type="molecule type" value="Genomic_DNA"/>
</dbReference>
<keyword evidence="1" id="KW-0663">Pyridoxal phosphate</keyword>
<evidence type="ECO:0000313" key="4">
    <source>
        <dbReference type="Proteomes" id="UP000305451"/>
    </source>
</evidence>
<keyword evidence="4" id="KW-1185">Reference proteome</keyword>
<proteinExistence type="predicted"/>